<evidence type="ECO:0000259" key="6">
    <source>
        <dbReference type="Pfam" id="PF00561"/>
    </source>
</evidence>
<sequence>MNLRLALLALLSAAALVSGDLQWEKYPNSTLIETASYVVPLDWADASAGNATLAVMQYKSTVSPRLGSIFVNPGGPGGSGLDYILETGKTLSEYTGGQYDIVSWDPRGVGATKPVVKCFGSAAAEKELWRGTVPSTGLEARGNFTSQDDLDAFYAQADEVDTLLAELWKRCDQLSGGILAYVGTAATVRDMVSLADTIEGKGLINYWGISYGTIVGSYFVNMFPDRVGKVVIDGVVDPIYWADLPSYKLWGDSLTSTEDTFAGFTQACVMARYPSCALGNIAGPHTSPGDIATWVHQLLDDAYDYKKRGGDIGSASIRSRIMDDMENPTQWPELAKALFDMYNQIKTGEAHLTPLVRPRLHHRGDNNSTSDSDEAPDYSFQAITCADALDSGNATTRDVFDEIVRVTREVSPLFGPIFGDAGFYCHRWNTRAVERYTGPWNRTLANPILIIGNEADPITPFTGAKVVADLLGDSAVLIKQDDFGHTTLAERSNCTITVMNRFFTHGTLPVEGSVCGTNQVLFPAAPITKSSLAVFVAETSSDAYELNQLRQNYRALLGMDIALCAIVLVLLVALMLSTLRARKARNPSAPGGEYDSAHSAMLRKGDFKDPLYTTPYDALRPRQ</sequence>
<dbReference type="InterPro" id="IPR029058">
    <property type="entry name" value="AB_hydrolase_fold"/>
</dbReference>
<dbReference type="Gene3D" id="3.40.50.1820">
    <property type="entry name" value="alpha/beta hydrolase"/>
    <property type="match status" value="1"/>
</dbReference>
<feature type="chain" id="PRO_5001645160" description="Peptidase S33 tripeptidyl aminopeptidase-like C-terminal domain-containing protein" evidence="5">
    <location>
        <begin position="20"/>
        <end position="623"/>
    </location>
</feature>
<dbReference type="InParanoid" id="A0A067MZP0"/>
<dbReference type="PANTHER" id="PTHR43248:SF25">
    <property type="entry name" value="AB HYDROLASE-1 DOMAIN-CONTAINING PROTEIN-RELATED"/>
    <property type="match status" value="1"/>
</dbReference>
<dbReference type="Pfam" id="PF08386">
    <property type="entry name" value="Abhydrolase_4"/>
    <property type="match status" value="1"/>
</dbReference>
<dbReference type="InterPro" id="IPR000073">
    <property type="entry name" value="AB_hydrolase_1"/>
</dbReference>
<keyword evidence="2" id="KW-0378">Hydrolase</keyword>
<evidence type="ECO:0008006" key="10">
    <source>
        <dbReference type="Google" id="ProtNLM"/>
    </source>
</evidence>
<evidence type="ECO:0000313" key="9">
    <source>
        <dbReference type="Proteomes" id="UP000027195"/>
    </source>
</evidence>
<dbReference type="Pfam" id="PF00561">
    <property type="entry name" value="Abhydrolase_1"/>
    <property type="match status" value="1"/>
</dbReference>
<evidence type="ECO:0000259" key="7">
    <source>
        <dbReference type="Pfam" id="PF08386"/>
    </source>
</evidence>
<keyword evidence="4" id="KW-0472">Membrane</keyword>
<feature type="transmembrane region" description="Helical" evidence="4">
    <location>
        <begin position="555"/>
        <end position="576"/>
    </location>
</feature>
<dbReference type="InterPro" id="IPR051601">
    <property type="entry name" value="Serine_prot/Carboxylest_S33"/>
</dbReference>
<protein>
    <recommendedName>
        <fullName evidence="10">Peptidase S33 tripeptidyl aminopeptidase-like C-terminal domain-containing protein</fullName>
    </recommendedName>
</protein>
<evidence type="ECO:0000256" key="4">
    <source>
        <dbReference type="SAM" id="Phobius"/>
    </source>
</evidence>
<feature type="region of interest" description="Disordered" evidence="3">
    <location>
        <begin position="357"/>
        <end position="376"/>
    </location>
</feature>
<evidence type="ECO:0000313" key="8">
    <source>
        <dbReference type="EMBL" id="KDQ17322.1"/>
    </source>
</evidence>
<feature type="domain" description="Peptidase S33 tripeptidyl aminopeptidase-like C-terminal" evidence="7">
    <location>
        <begin position="412"/>
        <end position="515"/>
    </location>
</feature>
<reference evidence="9" key="1">
    <citation type="journal article" date="2014" name="Proc. Natl. Acad. Sci. U.S.A.">
        <title>Extensive sampling of basidiomycete genomes demonstrates inadequacy of the white-rot/brown-rot paradigm for wood decay fungi.</title>
        <authorList>
            <person name="Riley R."/>
            <person name="Salamov A.A."/>
            <person name="Brown D.W."/>
            <person name="Nagy L.G."/>
            <person name="Floudas D."/>
            <person name="Held B.W."/>
            <person name="Levasseur A."/>
            <person name="Lombard V."/>
            <person name="Morin E."/>
            <person name="Otillar R."/>
            <person name="Lindquist E.A."/>
            <person name="Sun H."/>
            <person name="LaButti K.M."/>
            <person name="Schmutz J."/>
            <person name="Jabbour D."/>
            <person name="Luo H."/>
            <person name="Baker S.E."/>
            <person name="Pisabarro A.G."/>
            <person name="Walton J.D."/>
            <person name="Blanchette R.A."/>
            <person name="Henrissat B."/>
            <person name="Martin F."/>
            <person name="Cullen D."/>
            <person name="Hibbett D.S."/>
            <person name="Grigoriev I.V."/>
        </authorList>
    </citation>
    <scope>NUCLEOTIDE SEQUENCE [LARGE SCALE GENOMIC DNA]</scope>
    <source>
        <strain evidence="9">FD-172 SS1</strain>
    </source>
</reference>
<dbReference type="STRING" id="930990.A0A067MZP0"/>
<evidence type="ECO:0000256" key="1">
    <source>
        <dbReference type="ARBA" id="ARBA00010088"/>
    </source>
</evidence>
<comment type="similarity">
    <text evidence="1">Belongs to the peptidase S33 family.</text>
</comment>
<evidence type="ECO:0000256" key="3">
    <source>
        <dbReference type="SAM" id="MobiDB-lite"/>
    </source>
</evidence>
<dbReference type="OrthoDB" id="425534at2759"/>
<evidence type="ECO:0000256" key="5">
    <source>
        <dbReference type="SAM" id="SignalP"/>
    </source>
</evidence>
<dbReference type="EMBL" id="KL198024">
    <property type="protein sequence ID" value="KDQ17322.1"/>
    <property type="molecule type" value="Genomic_DNA"/>
</dbReference>
<dbReference type="PANTHER" id="PTHR43248">
    <property type="entry name" value="2-SUCCINYL-6-HYDROXY-2,4-CYCLOHEXADIENE-1-CARBOXYLATE SYNTHASE"/>
    <property type="match status" value="1"/>
</dbReference>
<organism evidence="8 9">
    <name type="scientific">Botryobasidium botryosum (strain FD-172 SS1)</name>
    <dbReference type="NCBI Taxonomy" id="930990"/>
    <lineage>
        <taxon>Eukaryota</taxon>
        <taxon>Fungi</taxon>
        <taxon>Dikarya</taxon>
        <taxon>Basidiomycota</taxon>
        <taxon>Agaricomycotina</taxon>
        <taxon>Agaricomycetes</taxon>
        <taxon>Cantharellales</taxon>
        <taxon>Botryobasidiaceae</taxon>
        <taxon>Botryobasidium</taxon>
    </lineage>
</organism>
<proteinExistence type="inferred from homology"/>
<dbReference type="HOGENOM" id="CLU_013364_5_1_1"/>
<evidence type="ECO:0000256" key="2">
    <source>
        <dbReference type="ARBA" id="ARBA00022801"/>
    </source>
</evidence>
<feature type="signal peptide" evidence="5">
    <location>
        <begin position="1"/>
        <end position="19"/>
    </location>
</feature>
<dbReference type="Proteomes" id="UP000027195">
    <property type="component" value="Unassembled WGS sequence"/>
</dbReference>
<keyword evidence="5" id="KW-0732">Signal</keyword>
<name>A0A067MZP0_BOTB1</name>
<dbReference type="GO" id="GO:0016787">
    <property type="term" value="F:hydrolase activity"/>
    <property type="evidence" value="ECO:0007669"/>
    <property type="project" value="UniProtKB-KW"/>
</dbReference>
<dbReference type="InterPro" id="IPR013595">
    <property type="entry name" value="Pept_S33_TAP-like_C"/>
</dbReference>
<feature type="domain" description="AB hydrolase-1" evidence="6">
    <location>
        <begin position="69"/>
        <end position="235"/>
    </location>
</feature>
<keyword evidence="4" id="KW-1133">Transmembrane helix</keyword>
<dbReference type="AlphaFoldDB" id="A0A067MZP0"/>
<dbReference type="SUPFAM" id="SSF53474">
    <property type="entry name" value="alpha/beta-Hydrolases"/>
    <property type="match status" value="1"/>
</dbReference>
<keyword evidence="9" id="KW-1185">Reference proteome</keyword>
<gene>
    <name evidence="8" type="ORF">BOTBODRAFT_30140</name>
</gene>
<keyword evidence="4" id="KW-0812">Transmembrane</keyword>
<accession>A0A067MZP0</accession>